<evidence type="ECO:0000256" key="5">
    <source>
        <dbReference type="ARBA" id="ARBA00022741"/>
    </source>
</evidence>
<keyword evidence="5" id="KW-0547">Nucleotide-binding</keyword>
<dbReference type="AlphaFoldDB" id="A0A7I7QPQ9"/>
<dbReference type="InterPro" id="IPR007795">
    <property type="entry name" value="T7SS_EccB"/>
</dbReference>
<dbReference type="KEGG" id="msei:MSEDJ_24540"/>
<evidence type="ECO:0000313" key="11">
    <source>
        <dbReference type="EMBL" id="BBY28358.1"/>
    </source>
</evidence>
<gene>
    <name evidence="11" type="primary">eccB4</name>
    <name evidence="11" type="ORF">MSEDJ_24540</name>
</gene>
<evidence type="ECO:0000256" key="10">
    <source>
        <dbReference type="SAM" id="Phobius"/>
    </source>
</evidence>
<comment type="similarity">
    <text evidence="2">Belongs to the EccB family.</text>
</comment>
<evidence type="ECO:0000313" key="12">
    <source>
        <dbReference type="Proteomes" id="UP000467193"/>
    </source>
</evidence>
<dbReference type="InterPro" id="IPR042485">
    <property type="entry name" value="T7SS_EccB_R3"/>
</dbReference>
<evidence type="ECO:0000256" key="2">
    <source>
        <dbReference type="ARBA" id="ARBA00008149"/>
    </source>
</evidence>
<evidence type="ECO:0000256" key="7">
    <source>
        <dbReference type="ARBA" id="ARBA00022840"/>
    </source>
</evidence>
<comment type="subcellular location">
    <subcellularLocation>
        <location evidence="1">Cell membrane</location>
        <topology evidence="1">Single-pass membrane protein</topology>
    </subcellularLocation>
</comment>
<dbReference type="PANTHER" id="PTHR40765:SF2">
    <property type="entry name" value="ESX-2 SECRETION SYSTEM ATPASE ECCB2"/>
    <property type="match status" value="1"/>
</dbReference>
<dbReference type="Gene3D" id="2.40.50.910">
    <property type="entry name" value="Type VII secretion system EccB, repeat 3 domain"/>
    <property type="match status" value="1"/>
</dbReference>
<keyword evidence="12" id="KW-1185">Reference proteome</keyword>
<dbReference type="GO" id="GO:0005886">
    <property type="term" value="C:plasma membrane"/>
    <property type="evidence" value="ECO:0007669"/>
    <property type="project" value="UniProtKB-SubCell"/>
</dbReference>
<dbReference type="Proteomes" id="UP000467193">
    <property type="component" value="Chromosome"/>
</dbReference>
<dbReference type="GO" id="GO:0005576">
    <property type="term" value="C:extracellular region"/>
    <property type="evidence" value="ECO:0007669"/>
    <property type="project" value="TreeGrafter"/>
</dbReference>
<accession>A0A7I7QPQ9</accession>
<evidence type="ECO:0000256" key="1">
    <source>
        <dbReference type="ARBA" id="ARBA00004162"/>
    </source>
</evidence>
<evidence type="ECO:0000256" key="4">
    <source>
        <dbReference type="ARBA" id="ARBA00022692"/>
    </source>
</evidence>
<dbReference type="Pfam" id="PF05108">
    <property type="entry name" value="T7SS_ESX1_EccB"/>
    <property type="match status" value="1"/>
</dbReference>
<evidence type="ECO:0000256" key="3">
    <source>
        <dbReference type="ARBA" id="ARBA00022475"/>
    </source>
</evidence>
<dbReference type="PANTHER" id="PTHR40765">
    <property type="entry name" value="ESX-2 SECRETION SYSTEM ATPASE ECCB2"/>
    <property type="match status" value="1"/>
</dbReference>
<dbReference type="EMBL" id="AP022588">
    <property type="protein sequence ID" value="BBY28358.1"/>
    <property type="molecule type" value="Genomic_DNA"/>
</dbReference>
<sequence length="458" mass="47223">MARRTSTWIQVSAQRLRLRRMEHALVRRDVALHDDPLRSQSLAMVVGALVAVVVVAACAAVAFLRPRGDLGSTQVVVARETGAMYVRIDDVWHPTPNLASARLIVRAAAVPTLVDQRALDGVRRGPAVGIVGAPATLDADPPPDTWTVCDGRDTLVAADRGLSPADRFDPGRSVLVTPRGESAALTFLLFDGRRARVDLRNPAVVRALRLDGISPQPVSRALLDTVPEVAPIVVPGIDGAGSVGPMGATVGSVVQVVGAAAADLYVVLADGVQRIGEVAADLIGITYAGTALGVPTVSPAAIAATRLVDRLQVDHLPDRARTPATGGVVCVRWRAGVPDVSTQPVVSVGAHLDVGDAVTLAQADGAGPRIDRVALPAGRASYVHAARILGDEAAGPRYLVADDGVVYGVHDDTAATALGLTEPPAGAPWPILAWLPRGPELSIAGAGAVRDGLAAPAP</sequence>
<keyword evidence="8 10" id="KW-1133">Transmembrane helix</keyword>
<keyword evidence="7" id="KW-0067">ATP-binding</keyword>
<name>A0A7I7QPQ9_9MYCO</name>
<dbReference type="GO" id="GO:0016787">
    <property type="term" value="F:hydrolase activity"/>
    <property type="evidence" value="ECO:0007669"/>
    <property type="project" value="UniProtKB-KW"/>
</dbReference>
<keyword evidence="9 10" id="KW-0472">Membrane</keyword>
<organism evidence="11 12">
    <name type="scientific">Mycolicibacterium sediminis</name>
    <dbReference type="NCBI Taxonomy" id="1286180"/>
    <lineage>
        <taxon>Bacteria</taxon>
        <taxon>Bacillati</taxon>
        <taxon>Actinomycetota</taxon>
        <taxon>Actinomycetes</taxon>
        <taxon>Mycobacteriales</taxon>
        <taxon>Mycobacteriaceae</taxon>
        <taxon>Mycolicibacterium</taxon>
    </lineage>
</organism>
<dbReference type="RefSeq" id="WP_163797208.1">
    <property type="nucleotide sequence ID" value="NZ_BAABFJ010000004.1"/>
</dbReference>
<evidence type="ECO:0000256" key="8">
    <source>
        <dbReference type="ARBA" id="ARBA00022989"/>
    </source>
</evidence>
<evidence type="ECO:0000256" key="6">
    <source>
        <dbReference type="ARBA" id="ARBA00022801"/>
    </source>
</evidence>
<proteinExistence type="inferred from homology"/>
<keyword evidence="3" id="KW-1003">Cell membrane</keyword>
<protein>
    <submittedName>
        <fullName evidence="11">ESX-4 secretion system ATPase EccB4</fullName>
    </submittedName>
</protein>
<dbReference type="NCBIfam" id="TIGR03919">
    <property type="entry name" value="T7SS_EccB"/>
    <property type="match status" value="1"/>
</dbReference>
<evidence type="ECO:0000256" key="9">
    <source>
        <dbReference type="ARBA" id="ARBA00023136"/>
    </source>
</evidence>
<dbReference type="GO" id="GO:0005524">
    <property type="term" value="F:ATP binding"/>
    <property type="evidence" value="ECO:0007669"/>
    <property type="project" value="UniProtKB-KW"/>
</dbReference>
<dbReference type="Gene3D" id="3.30.2390.20">
    <property type="entry name" value="Type VII secretion system EccB, repeat 1 domain"/>
    <property type="match status" value="1"/>
</dbReference>
<keyword evidence="4 10" id="KW-0812">Transmembrane</keyword>
<dbReference type="InterPro" id="IPR044857">
    <property type="entry name" value="T7SS_EccB_R1"/>
</dbReference>
<keyword evidence="6" id="KW-0378">Hydrolase</keyword>
<feature type="transmembrane region" description="Helical" evidence="10">
    <location>
        <begin position="42"/>
        <end position="64"/>
    </location>
</feature>
<reference evidence="11 12" key="1">
    <citation type="journal article" date="2019" name="Emerg. Microbes Infect.">
        <title>Comprehensive subspecies identification of 175 nontuberculous mycobacteria species based on 7547 genomic profiles.</title>
        <authorList>
            <person name="Matsumoto Y."/>
            <person name="Kinjo T."/>
            <person name="Motooka D."/>
            <person name="Nabeya D."/>
            <person name="Jung N."/>
            <person name="Uechi K."/>
            <person name="Horii T."/>
            <person name="Iida T."/>
            <person name="Fujita J."/>
            <person name="Nakamura S."/>
        </authorList>
    </citation>
    <scope>NUCLEOTIDE SEQUENCE [LARGE SCALE GENOMIC DNA]</scope>
    <source>
        <strain evidence="11 12">JCM 17899</strain>
    </source>
</reference>